<evidence type="ECO:0000256" key="5">
    <source>
        <dbReference type="SAM" id="SignalP"/>
    </source>
</evidence>
<dbReference type="GO" id="GO:0020037">
    <property type="term" value="F:heme binding"/>
    <property type="evidence" value="ECO:0007669"/>
    <property type="project" value="InterPro"/>
</dbReference>
<comment type="caution">
    <text evidence="7">The sequence shown here is derived from an EMBL/GenBank/DDBJ whole genome shotgun (WGS) entry which is preliminary data.</text>
</comment>
<feature type="signal peptide" evidence="5">
    <location>
        <begin position="1"/>
        <end position="24"/>
    </location>
</feature>
<dbReference type="Proteomes" id="UP000260665">
    <property type="component" value="Unassembled WGS sequence"/>
</dbReference>
<dbReference type="EMBL" id="QFZK01000030">
    <property type="protein sequence ID" value="RFO94808.1"/>
    <property type="molecule type" value="Genomic_DNA"/>
</dbReference>
<dbReference type="AlphaFoldDB" id="A0A3E1R5Z4"/>
<keyword evidence="1 4" id="KW-0349">Heme</keyword>
<organism evidence="7 8">
    <name type="scientific">Rhodoferax lacus</name>
    <dbReference type="NCBI Taxonomy" id="2184758"/>
    <lineage>
        <taxon>Bacteria</taxon>
        <taxon>Pseudomonadati</taxon>
        <taxon>Pseudomonadota</taxon>
        <taxon>Betaproteobacteria</taxon>
        <taxon>Burkholderiales</taxon>
        <taxon>Comamonadaceae</taxon>
        <taxon>Rhodoferax</taxon>
    </lineage>
</organism>
<accession>A0A3E1R5Z4</accession>
<keyword evidence="8" id="KW-1185">Reference proteome</keyword>
<sequence length="144" mass="16037">MAQINPYGMLLAIGIAAYSSCTLAQVQAKEDIGQEEFESHCASCHGKDGKGGGPLVDFLKRRSPDLTVLAKANHGVLPMKRLFDVIEGEDVPIHGSREMPVWGREFRIQNAANLREARGLYDSESLVRARILMLLEYLDRLQVR</sequence>
<keyword evidence="3 4" id="KW-0408">Iron</keyword>
<dbReference type="PROSITE" id="PS51007">
    <property type="entry name" value="CYTC"/>
    <property type="match status" value="1"/>
</dbReference>
<evidence type="ECO:0000259" key="6">
    <source>
        <dbReference type="PROSITE" id="PS51007"/>
    </source>
</evidence>
<dbReference type="GO" id="GO:0046872">
    <property type="term" value="F:metal ion binding"/>
    <property type="evidence" value="ECO:0007669"/>
    <property type="project" value="UniProtKB-KW"/>
</dbReference>
<dbReference type="SUPFAM" id="SSF46626">
    <property type="entry name" value="Cytochrome c"/>
    <property type="match status" value="1"/>
</dbReference>
<reference evidence="7 8" key="1">
    <citation type="submission" date="2018-05" db="EMBL/GenBank/DDBJ databases">
        <title>Rhodoferax soyangensis sp.nov., isolated from an oligotrophic freshwater lake.</title>
        <authorList>
            <person name="Park M."/>
        </authorList>
    </citation>
    <scope>NUCLEOTIDE SEQUENCE [LARGE SCALE GENOMIC DNA]</scope>
    <source>
        <strain evidence="7 8">IMCC26218</strain>
    </source>
</reference>
<dbReference type="InterPro" id="IPR009056">
    <property type="entry name" value="Cyt_c-like_dom"/>
</dbReference>
<protein>
    <recommendedName>
        <fullName evidence="6">Cytochrome c domain-containing protein</fullName>
    </recommendedName>
</protein>
<evidence type="ECO:0000256" key="1">
    <source>
        <dbReference type="ARBA" id="ARBA00022617"/>
    </source>
</evidence>
<feature type="domain" description="Cytochrome c" evidence="6">
    <location>
        <begin position="28"/>
        <end position="142"/>
    </location>
</feature>
<name>A0A3E1R5Z4_9BURK</name>
<dbReference type="OrthoDB" id="9765171at2"/>
<keyword evidence="2 4" id="KW-0479">Metal-binding</keyword>
<dbReference type="Gene3D" id="1.10.760.10">
    <property type="entry name" value="Cytochrome c-like domain"/>
    <property type="match status" value="1"/>
</dbReference>
<dbReference type="RefSeq" id="WP_117180258.1">
    <property type="nucleotide sequence ID" value="NZ_QFZK01000030.1"/>
</dbReference>
<dbReference type="GO" id="GO:0009055">
    <property type="term" value="F:electron transfer activity"/>
    <property type="evidence" value="ECO:0007669"/>
    <property type="project" value="InterPro"/>
</dbReference>
<evidence type="ECO:0000313" key="7">
    <source>
        <dbReference type="EMBL" id="RFO94808.1"/>
    </source>
</evidence>
<evidence type="ECO:0000313" key="8">
    <source>
        <dbReference type="Proteomes" id="UP000260665"/>
    </source>
</evidence>
<keyword evidence="5" id="KW-0732">Signal</keyword>
<proteinExistence type="predicted"/>
<gene>
    <name evidence="7" type="ORF">DIC66_21590</name>
</gene>
<feature type="chain" id="PRO_5017776498" description="Cytochrome c domain-containing protein" evidence="5">
    <location>
        <begin position="25"/>
        <end position="144"/>
    </location>
</feature>
<dbReference type="InterPro" id="IPR036909">
    <property type="entry name" value="Cyt_c-like_dom_sf"/>
</dbReference>
<evidence type="ECO:0000256" key="2">
    <source>
        <dbReference type="ARBA" id="ARBA00022723"/>
    </source>
</evidence>
<evidence type="ECO:0000256" key="3">
    <source>
        <dbReference type="ARBA" id="ARBA00023004"/>
    </source>
</evidence>
<dbReference type="Pfam" id="PF13442">
    <property type="entry name" value="Cytochrome_CBB3"/>
    <property type="match status" value="1"/>
</dbReference>
<evidence type="ECO:0000256" key="4">
    <source>
        <dbReference type="PROSITE-ProRule" id="PRU00433"/>
    </source>
</evidence>